<keyword evidence="2" id="KW-1185">Reference proteome</keyword>
<evidence type="ECO:0000313" key="2">
    <source>
        <dbReference type="Proteomes" id="UP000192940"/>
    </source>
</evidence>
<dbReference type="EMBL" id="LT840184">
    <property type="protein sequence ID" value="SMF85554.1"/>
    <property type="molecule type" value="Genomic_DNA"/>
</dbReference>
<sequence length="45" mass="5232">MESNKPVASAGYLICMNFEVFVVFCEPYQIFDDLMYKETRKEGGM</sequence>
<organism evidence="1 2">
    <name type="scientific">Paenibacillus uliginis N3/975</name>
    <dbReference type="NCBI Taxonomy" id="1313296"/>
    <lineage>
        <taxon>Bacteria</taxon>
        <taxon>Bacillati</taxon>
        <taxon>Bacillota</taxon>
        <taxon>Bacilli</taxon>
        <taxon>Bacillales</taxon>
        <taxon>Paenibacillaceae</taxon>
        <taxon>Paenibacillus</taxon>
    </lineage>
</organism>
<proteinExistence type="predicted"/>
<name>A0A1X7HF62_9BACL</name>
<protein>
    <submittedName>
        <fullName evidence="1">Uncharacterized protein</fullName>
    </submittedName>
</protein>
<dbReference type="AlphaFoldDB" id="A0A1X7HF62"/>
<dbReference type="Proteomes" id="UP000192940">
    <property type="component" value="Chromosome I"/>
</dbReference>
<reference evidence="2" key="1">
    <citation type="submission" date="2017-04" db="EMBL/GenBank/DDBJ databases">
        <authorList>
            <person name="Varghese N."/>
            <person name="Submissions S."/>
        </authorList>
    </citation>
    <scope>NUCLEOTIDE SEQUENCE [LARGE SCALE GENOMIC DNA]</scope>
    <source>
        <strain evidence="2">N3/975</strain>
    </source>
</reference>
<accession>A0A1X7HF62</accession>
<dbReference type="STRING" id="1313296.SAMN05661091_3049"/>
<gene>
    <name evidence="1" type="ORF">SAMN05661091_3049</name>
</gene>
<evidence type="ECO:0000313" key="1">
    <source>
        <dbReference type="EMBL" id="SMF85554.1"/>
    </source>
</evidence>